<dbReference type="Pfam" id="PF12680">
    <property type="entry name" value="SnoaL_2"/>
    <property type="match status" value="1"/>
</dbReference>
<keyword evidence="3" id="KW-1185">Reference proteome</keyword>
<dbReference type="Proteomes" id="UP000193450">
    <property type="component" value="Chromosome"/>
</dbReference>
<feature type="domain" description="SnoaL-like" evidence="1">
    <location>
        <begin position="20"/>
        <end position="123"/>
    </location>
</feature>
<dbReference type="KEGG" id="osg:BST96_10355"/>
<evidence type="ECO:0000313" key="3">
    <source>
        <dbReference type="Proteomes" id="UP000193450"/>
    </source>
</evidence>
<proteinExistence type="predicted"/>
<evidence type="ECO:0000259" key="1">
    <source>
        <dbReference type="Pfam" id="PF12680"/>
    </source>
</evidence>
<sequence length="134" mass="15161">MLRNNKPDAGKTMTTDDLIHYSDAWNAHDIDTIMSFMSEDCVFETGGGTEKYGTRIKGYEAVRARFIEVWTEIPEVRFIDALHFVQGNHGCSEWTFVGNRTDGSAVEIDGCDIFTFAGNKITSKRSYIKHRVAQ</sequence>
<protein>
    <submittedName>
        <fullName evidence="2">DUF4440 domain-containing protein</fullName>
    </submittedName>
</protein>
<accession>A0A1X9NFT5</accession>
<evidence type="ECO:0000313" key="2">
    <source>
        <dbReference type="EMBL" id="ARN76366.1"/>
    </source>
</evidence>
<organism evidence="2 3">
    <name type="scientific">Oceanicoccus sagamiensis</name>
    <dbReference type="NCBI Taxonomy" id="716816"/>
    <lineage>
        <taxon>Bacteria</taxon>
        <taxon>Pseudomonadati</taxon>
        <taxon>Pseudomonadota</taxon>
        <taxon>Gammaproteobacteria</taxon>
        <taxon>Cellvibrionales</taxon>
        <taxon>Spongiibacteraceae</taxon>
        <taxon>Oceanicoccus</taxon>
    </lineage>
</organism>
<dbReference type="STRING" id="716816.BST96_10355"/>
<reference evidence="2 3" key="1">
    <citation type="submission" date="2016-11" db="EMBL/GenBank/DDBJ databases">
        <title>Trade-off between light-utilization and light-protection in marine flavobacteria.</title>
        <authorList>
            <person name="Kumagai Y."/>
        </authorList>
    </citation>
    <scope>NUCLEOTIDE SEQUENCE [LARGE SCALE GENOMIC DNA]</scope>
    <source>
        <strain evidence="2 3">NBRC 107125</strain>
    </source>
</reference>
<gene>
    <name evidence="2" type="ORF">BST96_10355</name>
</gene>
<dbReference type="InterPro" id="IPR037401">
    <property type="entry name" value="SnoaL-like"/>
</dbReference>
<dbReference type="InterPro" id="IPR032710">
    <property type="entry name" value="NTF2-like_dom_sf"/>
</dbReference>
<dbReference type="AlphaFoldDB" id="A0A1X9NFT5"/>
<dbReference type="Gene3D" id="3.10.450.50">
    <property type="match status" value="1"/>
</dbReference>
<name>A0A1X9NFT5_9GAMM</name>
<dbReference type="SUPFAM" id="SSF54427">
    <property type="entry name" value="NTF2-like"/>
    <property type="match status" value="1"/>
</dbReference>
<dbReference type="EMBL" id="CP019343">
    <property type="protein sequence ID" value="ARN76366.1"/>
    <property type="molecule type" value="Genomic_DNA"/>
</dbReference>